<dbReference type="PANTHER" id="PTHR30069">
    <property type="entry name" value="TONB-DEPENDENT OUTER MEMBRANE RECEPTOR"/>
    <property type="match status" value="1"/>
</dbReference>
<evidence type="ECO:0000313" key="15">
    <source>
        <dbReference type="EMBL" id="MCP8900539.1"/>
    </source>
</evidence>
<reference evidence="15" key="1">
    <citation type="submission" date="2022-05" db="EMBL/GenBank/DDBJ databases">
        <authorList>
            <person name="Sun H.-N."/>
        </authorList>
    </citation>
    <scope>NUCLEOTIDE SEQUENCE</scope>
    <source>
        <strain evidence="15">HB14</strain>
    </source>
</reference>
<keyword evidence="10" id="KW-0998">Cell outer membrane</keyword>
<keyword evidence="8 11" id="KW-0472">Membrane</keyword>
<sequence>MPTRLPHSLTALVIACIAPSLWAADLLVNVSDANSKRAVDNVEVVVTDRDNRQWRIQTQPDGRGRIENLDAGLYQVELMSEGYDRVRLPSVRLVEDKTTPVQVSMSVARTNLEEVLVLGNSIGSNWLSSVGASEKDREALRSSAGSGSDVLRALDGLPGLFADSQFSTYTVRGSGPRDNQILVDGIPFDSVVHFSDSFGELGDAEEGGRYSIFAPNVIDRASFQPGGWSSAYGGRAGSLLELDVARGNPDTPSYTARLDIAGLEVGYDGPSFVTDNTSVLFSARQLNFGRLFDLVGMNDAGEPEVTDIIFKTHTDFDSGNELEFLLIHAPEEYERTLEHVLNSDEDEPGNYQDVELVQQSTDNTLAAISYRQLLGDSAELTNRLYYRRFGEDSQVGEAYPSDVPPETAQDQIPRRFPIITASQDDTEIGWRLDFSADNNWGRFNTGLRLNQLELNLQRQIDGEWIRYEYEQSDFRPNPEQQYIVLTSDGVNTDYQKRGLQYAAFMEQAFSWNTWDARIGLRYEGDEFTNAEGVSPRVAASWQLTSNTSVSATAGRYLQRPEIKDLASNTSGAALGYETIDQMSLGFQYRFAPLWDIFVEPYYQQLSDLVVIADGVNQRFNNNGEGTSFGVDTAITRQFDNGWSASATYSYNDAVLKDSPSGPEYDADYHRPHSVSLGGTWEINQRWKLSGRWKWASGRPYGDYIIHDNVLGEGEPLRYSRETITNNTLRYDGYSSLNIRVDYRRAIGRTQVIAFVDIINLLGSENPSNIDFNERTGEISEEDGSLLPLVGLRFEW</sequence>
<comment type="caution">
    <text evidence="15">The sequence shown here is derived from an EMBL/GenBank/DDBJ whole genome shotgun (WGS) entry which is preliminary data.</text>
</comment>
<dbReference type="GO" id="GO:0044718">
    <property type="term" value="P:siderophore transmembrane transport"/>
    <property type="evidence" value="ECO:0007669"/>
    <property type="project" value="TreeGrafter"/>
</dbReference>
<feature type="chain" id="PRO_5040966031" evidence="12">
    <location>
        <begin position="24"/>
        <end position="795"/>
    </location>
</feature>
<keyword evidence="5" id="KW-0812">Transmembrane</keyword>
<dbReference type="Pfam" id="PF07715">
    <property type="entry name" value="Plug"/>
    <property type="match status" value="1"/>
</dbReference>
<evidence type="ECO:0000313" key="16">
    <source>
        <dbReference type="Proteomes" id="UP001139319"/>
    </source>
</evidence>
<evidence type="ECO:0000256" key="2">
    <source>
        <dbReference type="ARBA" id="ARBA00008143"/>
    </source>
</evidence>
<comment type="subcellular location">
    <subcellularLocation>
        <location evidence="1">Cell outer membrane</location>
        <topology evidence="1">Multi-pass membrane protein</topology>
    </subcellularLocation>
</comment>
<evidence type="ECO:0000259" key="13">
    <source>
        <dbReference type="Pfam" id="PF00593"/>
    </source>
</evidence>
<evidence type="ECO:0000256" key="4">
    <source>
        <dbReference type="ARBA" id="ARBA00022452"/>
    </source>
</evidence>
<evidence type="ECO:0000256" key="5">
    <source>
        <dbReference type="ARBA" id="ARBA00022692"/>
    </source>
</evidence>
<keyword evidence="7 11" id="KW-0798">TonB box</keyword>
<dbReference type="GO" id="GO:0009279">
    <property type="term" value="C:cell outer membrane"/>
    <property type="evidence" value="ECO:0007669"/>
    <property type="project" value="UniProtKB-SubCell"/>
</dbReference>
<dbReference type="InterPro" id="IPR037066">
    <property type="entry name" value="Plug_dom_sf"/>
</dbReference>
<accession>A0A9X2KUP2</accession>
<dbReference type="Gene3D" id="2.40.170.20">
    <property type="entry name" value="TonB-dependent receptor, beta-barrel domain"/>
    <property type="match status" value="1"/>
</dbReference>
<evidence type="ECO:0000256" key="1">
    <source>
        <dbReference type="ARBA" id="ARBA00004571"/>
    </source>
</evidence>
<dbReference type="SUPFAM" id="SSF49478">
    <property type="entry name" value="Cna protein B-type domain"/>
    <property type="match status" value="1"/>
</dbReference>
<organism evidence="15 16">
    <name type="scientific">Gilvimarinus xylanilyticus</name>
    <dbReference type="NCBI Taxonomy" id="2944139"/>
    <lineage>
        <taxon>Bacteria</taxon>
        <taxon>Pseudomonadati</taxon>
        <taxon>Pseudomonadota</taxon>
        <taxon>Gammaproteobacteria</taxon>
        <taxon>Cellvibrionales</taxon>
        <taxon>Cellvibrionaceae</taxon>
        <taxon>Gilvimarinus</taxon>
    </lineage>
</organism>
<keyword evidence="9 15" id="KW-0675">Receptor</keyword>
<dbReference type="Proteomes" id="UP001139319">
    <property type="component" value="Unassembled WGS sequence"/>
</dbReference>
<evidence type="ECO:0000256" key="3">
    <source>
        <dbReference type="ARBA" id="ARBA00022448"/>
    </source>
</evidence>
<evidence type="ECO:0000256" key="7">
    <source>
        <dbReference type="ARBA" id="ARBA00023077"/>
    </source>
</evidence>
<feature type="domain" description="TonB-dependent receptor plug" evidence="14">
    <location>
        <begin position="137"/>
        <end position="236"/>
    </location>
</feature>
<keyword evidence="4" id="KW-1134">Transmembrane beta strand</keyword>
<dbReference type="InterPro" id="IPR012910">
    <property type="entry name" value="Plug_dom"/>
</dbReference>
<dbReference type="PANTHER" id="PTHR30069:SF29">
    <property type="entry name" value="HEMOGLOBIN AND HEMOGLOBIN-HAPTOGLOBIN-BINDING PROTEIN 1-RELATED"/>
    <property type="match status" value="1"/>
</dbReference>
<dbReference type="Gene3D" id="2.60.40.1120">
    <property type="entry name" value="Carboxypeptidase-like, regulatory domain"/>
    <property type="match status" value="1"/>
</dbReference>
<protein>
    <submittedName>
        <fullName evidence="15">TonB-dependent receptor</fullName>
    </submittedName>
</protein>
<evidence type="ECO:0000259" key="14">
    <source>
        <dbReference type="Pfam" id="PF07715"/>
    </source>
</evidence>
<evidence type="ECO:0000256" key="11">
    <source>
        <dbReference type="RuleBase" id="RU003357"/>
    </source>
</evidence>
<dbReference type="Pfam" id="PF00593">
    <property type="entry name" value="TonB_dep_Rec_b-barrel"/>
    <property type="match status" value="1"/>
</dbReference>
<evidence type="ECO:0000256" key="10">
    <source>
        <dbReference type="ARBA" id="ARBA00023237"/>
    </source>
</evidence>
<evidence type="ECO:0000256" key="12">
    <source>
        <dbReference type="SAM" id="SignalP"/>
    </source>
</evidence>
<keyword evidence="6 12" id="KW-0732">Signal</keyword>
<dbReference type="SUPFAM" id="SSF56935">
    <property type="entry name" value="Porins"/>
    <property type="match status" value="1"/>
</dbReference>
<evidence type="ECO:0000256" key="9">
    <source>
        <dbReference type="ARBA" id="ARBA00023170"/>
    </source>
</evidence>
<dbReference type="Gene3D" id="2.170.130.10">
    <property type="entry name" value="TonB-dependent receptor, plug domain"/>
    <property type="match status" value="1"/>
</dbReference>
<dbReference type="PROSITE" id="PS51257">
    <property type="entry name" value="PROKAR_LIPOPROTEIN"/>
    <property type="match status" value="1"/>
</dbReference>
<evidence type="ECO:0000256" key="6">
    <source>
        <dbReference type="ARBA" id="ARBA00022729"/>
    </source>
</evidence>
<gene>
    <name evidence="15" type="ORF">M6D89_14625</name>
</gene>
<dbReference type="EMBL" id="JAMFTH010000005">
    <property type="protein sequence ID" value="MCP8900539.1"/>
    <property type="molecule type" value="Genomic_DNA"/>
</dbReference>
<keyword evidence="16" id="KW-1185">Reference proteome</keyword>
<dbReference type="Pfam" id="PF13620">
    <property type="entry name" value="CarboxypepD_reg"/>
    <property type="match status" value="1"/>
</dbReference>
<dbReference type="GO" id="GO:0015344">
    <property type="term" value="F:siderophore uptake transmembrane transporter activity"/>
    <property type="evidence" value="ECO:0007669"/>
    <property type="project" value="TreeGrafter"/>
</dbReference>
<reference evidence="15" key="2">
    <citation type="submission" date="2023-01" db="EMBL/GenBank/DDBJ databases">
        <title>Gilvimarinus xylanilyticus HB14 isolated from Caulerpa lentillifera aquaculture base in Hainan, China.</title>
        <authorList>
            <person name="Zhang Y.-J."/>
        </authorList>
    </citation>
    <scope>NUCLEOTIDE SEQUENCE</scope>
    <source>
        <strain evidence="15">HB14</strain>
    </source>
</reference>
<feature type="signal peptide" evidence="12">
    <location>
        <begin position="1"/>
        <end position="23"/>
    </location>
</feature>
<feature type="domain" description="TonB-dependent receptor-like beta-barrel" evidence="13">
    <location>
        <begin position="349"/>
        <end position="749"/>
    </location>
</feature>
<name>A0A9X2KUP2_9GAMM</name>
<dbReference type="InterPro" id="IPR036942">
    <property type="entry name" value="Beta-barrel_TonB_sf"/>
</dbReference>
<comment type="similarity">
    <text evidence="2">Belongs to the TonB-dependent receptor family. Hemoglobin/haptoglobin binding protein subfamily.</text>
</comment>
<dbReference type="InterPro" id="IPR039426">
    <property type="entry name" value="TonB-dep_rcpt-like"/>
</dbReference>
<proteinExistence type="inferred from homology"/>
<dbReference type="AlphaFoldDB" id="A0A9X2KUP2"/>
<keyword evidence="3" id="KW-0813">Transport</keyword>
<dbReference type="InterPro" id="IPR000531">
    <property type="entry name" value="Beta-barrel_TonB"/>
</dbReference>
<evidence type="ECO:0000256" key="8">
    <source>
        <dbReference type="ARBA" id="ARBA00023136"/>
    </source>
</evidence>
<dbReference type="RefSeq" id="WP_253968826.1">
    <property type="nucleotide sequence ID" value="NZ_JAMFTH010000005.1"/>
</dbReference>